<accession>A0A0K2VKB1</accession>
<reference evidence="1" key="1">
    <citation type="submission" date="2014-05" db="EMBL/GenBank/DDBJ databases">
        <authorList>
            <person name="Chronopoulou M."/>
        </authorList>
    </citation>
    <scope>NUCLEOTIDE SEQUENCE</scope>
    <source>
        <tissue evidence="1">Whole organism</tissue>
    </source>
</reference>
<dbReference type="EMBL" id="HACA01033055">
    <property type="protein sequence ID" value="CDW50416.1"/>
    <property type="molecule type" value="Transcribed_RNA"/>
</dbReference>
<evidence type="ECO:0000313" key="1">
    <source>
        <dbReference type="EMBL" id="CDW50416.1"/>
    </source>
</evidence>
<dbReference type="AlphaFoldDB" id="A0A0K2VKB1"/>
<name>A0A0K2VKB1_LEPSM</name>
<sequence length="47" mass="5789">MICPRMQERLFVFTACYHYYYIIFEKATFKYKVITCACAHERRRVST</sequence>
<protein>
    <submittedName>
        <fullName evidence="1">Uncharacterized protein</fullName>
    </submittedName>
</protein>
<organism evidence="1">
    <name type="scientific">Lepeophtheirus salmonis</name>
    <name type="common">Salmon louse</name>
    <name type="synonym">Caligus salmonis</name>
    <dbReference type="NCBI Taxonomy" id="72036"/>
    <lineage>
        <taxon>Eukaryota</taxon>
        <taxon>Metazoa</taxon>
        <taxon>Ecdysozoa</taxon>
        <taxon>Arthropoda</taxon>
        <taxon>Crustacea</taxon>
        <taxon>Multicrustacea</taxon>
        <taxon>Hexanauplia</taxon>
        <taxon>Copepoda</taxon>
        <taxon>Siphonostomatoida</taxon>
        <taxon>Caligidae</taxon>
        <taxon>Lepeophtheirus</taxon>
    </lineage>
</organism>
<proteinExistence type="predicted"/>